<dbReference type="InterPro" id="IPR006696">
    <property type="entry name" value="DUF423"/>
</dbReference>
<gene>
    <name evidence="7" type="ORF">GCM10007907_26160</name>
</gene>
<accession>A0ABQ5YGX4</accession>
<evidence type="ECO:0000256" key="5">
    <source>
        <dbReference type="ARBA" id="ARBA00023136"/>
    </source>
</evidence>
<dbReference type="Proteomes" id="UP001156706">
    <property type="component" value="Unassembled WGS sequence"/>
</dbReference>
<sequence>MNARQLIIAGSLNMVMGVGAGAFGAHGLKAVLNPAQLAIWQTAVSYHQLHALGLILLGALASRLGPSAMARIGNCMLAGIIVFSGSLYALALSDIKLLGAITPLGGVALLAAWLMLAWAAYRSS</sequence>
<evidence type="ECO:0000313" key="7">
    <source>
        <dbReference type="EMBL" id="GLR13826.1"/>
    </source>
</evidence>
<organism evidence="7 8">
    <name type="scientific">Chitinimonas prasina</name>
    <dbReference type="NCBI Taxonomy" id="1434937"/>
    <lineage>
        <taxon>Bacteria</taxon>
        <taxon>Pseudomonadati</taxon>
        <taxon>Pseudomonadota</taxon>
        <taxon>Betaproteobacteria</taxon>
        <taxon>Neisseriales</taxon>
        <taxon>Chitinibacteraceae</taxon>
        <taxon>Chitinimonas</taxon>
    </lineage>
</organism>
<proteinExistence type="inferred from homology"/>
<dbReference type="RefSeq" id="WP_284196929.1">
    <property type="nucleotide sequence ID" value="NZ_BSOG01000003.1"/>
</dbReference>
<evidence type="ECO:0000256" key="2">
    <source>
        <dbReference type="ARBA" id="ARBA00009694"/>
    </source>
</evidence>
<evidence type="ECO:0000256" key="6">
    <source>
        <dbReference type="SAM" id="Phobius"/>
    </source>
</evidence>
<feature type="transmembrane region" description="Helical" evidence="6">
    <location>
        <begin position="72"/>
        <end position="91"/>
    </location>
</feature>
<evidence type="ECO:0000256" key="4">
    <source>
        <dbReference type="ARBA" id="ARBA00022989"/>
    </source>
</evidence>
<reference evidence="8" key="1">
    <citation type="journal article" date="2019" name="Int. J. Syst. Evol. Microbiol.">
        <title>The Global Catalogue of Microorganisms (GCM) 10K type strain sequencing project: providing services to taxonomists for standard genome sequencing and annotation.</title>
        <authorList>
            <consortium name="The Broad Institute Genomics Platform"/>
            <consortium name="The Broad Institute Genome Sequencing Center for Infectious Disease"/>
            <person name="Wu L."/>
            <person name="Ma J."/>
        </authorList>
    </citation>
    <scope>NUCLEOTIDE SEQUENCE [LARGE SCALE GENOMIC DNA]</scope>
    <source>
        <strain evidence="8">NBRC 110044</strain>
    </source>
</reference>
<comment type="caution">
    <text evidence="7">The sequence shown here is derived from an EMBL/GenBank/DDBJ whole genome shotgun (WGS) entry which is preliminary data.</text>
</comment>
<dbReference type="EMBL" id="BSOG01000003">
    <property type="protein sequence ID" value="GLR13826.1"/>
    <property type="molecule type" value="Genomic_DNA"/>
</dbReference>
<keyword evidence="4 6" id="KW-1133">Transmembrane helix</keyword>
<dbReference type="PANTHER" id="PTHR43461">
    <property type="entry name" value="TRANSMEMBRANE PROTEIN 256"/>
    <property type="match status" value="1"/>
</dbReference>
<name>A0ABQ5YGX4_9NEIS</name>
<feature type="transmembrane region" description="Helical" evidence="6">
    <location>
        <begin position="7"/>
        <end position="26"/>
    </location>
</feature>
<comment type="subcellular location">
    <subcellularLocation>
        <location evidence="1">Membrane</location>
        <topology evidence="1">Multi-pass membrane protein</topology>
    </subcellularLocation>
</comment>
<comment type="similarity">
    <text evidence="2">Belongs to the UPF0382 family.</text>
</comment>
<keyword evidence="8" id="KW-1185">Reference proteome</keyword>
<dbReference type="PANTHER" id="PTHR43461:SF1">
    <property type="entry name" value="TRANSMEMBRANE PROTEIN 256"/>
    <property type="match status" value="1"/>
</dbReference>
<feature type="transmembrane region" description="Helical" evidence="6">
    <location>
        <begin position="97"/>
        <end position="121"/>
    </location>
</feature>
<keyword evidence="5 6" id="KW-0472">Membrane</keyword>
<evidence type="ECO:0000256" key="3">
    <source>
        <dbReference type="ARBA" id="ARBA00022692"/>
    </source>
</evidence>
<evidence type="ECO:0000313" key="8">
    <source>
        <dbReference type="Proteomes" id="UP001156706"/>
    </source>
</evidence>
<protein>
    <submittedName>
        <fullName evidence="7">Membrane protein</fullName>
    </submittedName>
</protein>
<dbReference type="Pfam" id="PF04241">
    <property type="entry name" value="DUF423"/>
    <property type="match status" value="1"/>
</dbReference>
<feature type="transmembrane region" description="Helical" evidence="6">
    <location>
        <begin position="38"/>
        <end position="60"/>
    </location>
</feature>
<keyword evidence="3 6" id="KW-0812">Transmembrane</keyword>
<evidence type="ECO:0000256" key="1">
    <source>
        <dbReference type="ARBA" id="ARBA00004141"/>
    </source>
</evidence>